<feature type="binding site" evidence="8">
    <location>
        <position position="103"/>
    </location>
    <ligand>
        <name>ATP</name>
        <dbReference type="ChEBI" id="CHEBI:30616"/>
    </ligand>
</feature>
<feature type="binding site" evidence="8">
    <location>
        <position position="102"/>
    </location>
    <ligand>
        <name>ATP</name>
        <dbReference type="ChEBI" id="CHEBI:30616"/>
    </ligand>
</feature>
<dbReference type="STRING" id="331648.BST97_05170"/>
<comment type="catalytic activity">
    <reaction evidence="8">
        <text>L-tyrosyl-[protein] + UTP = O-(5'-uridylyl)-L-tyrosyl-[protein] + diphosphate</text>
        <dbReference type="Rhea" id="RHEA:83887"/>
        <dbReference type="Rhea" id="RHEA-COMP:10136"/>
        <dbReference type="Rhea" id="RHEA-COMP:20238"/>
        <dbReference type="ChEBI" id="CHEBI:33019"/>
        <dbReference type="ChEBI" id="CHEBI:46398"/>
        <dbReference type="ChEBI" id="CHEBI:46858"/>
        <dbReference type="ChEBI" id="CHEBI:90602"/>
    </reaction>
</comment>
<accession>A0A1W6MIK4</accession>
<comment type="function">
    <text evidence="8">Nucleotidyltransferase involved in the post-translational modification of proteins. It can catalyze the addition of adenosine monophosphate (AMP) or uridine monophosphate (UMP) to a protein, resulting in modifications known as AMPylation and UMPylation.</text>
</comment>
<gene>
    <name evidence="8" type="primary">ydiU</name>
    <name evidence="8" type="synonym">selO</name>
    <name evidence="9" type="ORF">BST97_05170</name>
</gene>
<keyword evidence="4 8" id="KW-0479">Metal-binding</keyword>
<dbReference type="GO" id="GO:0070733">
    <property type="term" value="F:AMPylase activity"/>
    <property type="evidence" value="ECO:0007669"/>
    <property type="project" value="UniProtKB-EC"/>
</dbReference>
<proteinExistence type="inferred from homology"/>
<evidence type="ECO:0000256" key="3">
    <source>
        <dbReference type="ARBA" id="ARBA00022695"/>
    </source>
</evidence>
<comment type="cofactor">
    <cofactor evidence="8">
        <name>Mg(2+)</name>
        <dbReference type="ChEBI" id="CHEBI:18420"/>
    </cofactor>
    <cofactor evidence="8">
        <name>Mn(2+)</name>
        <dbReference type="ChEBI" id="CHEBI:29035"/>
    </cofactor>
</comment>
<feature type="binding site" evidence="8">
    <location>
        <position position="192"/>
    </location>
    <ligand>
        <name>ATP</name>
        <dbReference type="ChEBI" id="CHEBI:30616"/>
    </ligand>
</feature>
<dbReference type="Proteomes" id="UP000193431">
    <property type="component" value="Chromosome"/>
</dbReference>
<comment type="catalytic activity">
    <reaction evidence="8">
        <text>L-histidyl-[protein] + UTP = N(tele)-(5'-uridylyl)-L-histidyl-[protein] + diphosphate</text>
        <dbReference type="Rhea" id="RHEA:83891"/>
        <dbReference type="Rhea" id="RHEA-COMP:9745"/>
        <dbReference type="Rhea" id="RHEA-COMP:20239"/>
        <dbReference type="ChEBI" id="CHEBI:29979"/>
        <dbReference type="ChEBI" id="CHEBI:33019"/>
        <dbReference type="ChEBI" id="CHEBI:46398"/>
        <dbReference type="ChEBI" id="CHEBI:233474"/>
    </reaction>
</comment>
<comment type="catalytic activity">
    <reaction evidence="8">
        <text>L-threonyl-[protein] + ATP = 3-O-(5'-adenylyl)-L-threonyl-[protein] + diphosphate</text>
        <dbReference type="Rhea" id="RHEA:54292"/>
        <dbReference type="Rhea" id="RHEA-COMP:11060"/>
        <dbReference type="Rhea" id="RHEA-COMP:13847"/>
        <dbReference type="ChEBI" id="CHEBI:30013"/>
        <dbReference type="ChEBI" id="CHEBI:30616"/>
        <dbReference type="ChEBI" id="CHEBI:33019"/>
        <dbReference type="ChEBI" id="CHEBI:138113"/>
        <dbReference type="EC" id="2.7.7.108"/>
    </reaction>
</comment>
<dbReference type="HAMAP" id="MF_00692">
    <property type="entry name" value="SelO"/>
    <property type="match status" value="1"/>
</dbReference>
<comment type="catalytic activity">
    <reaction evidence="8">
        <text>L-tyrosyl-[protein] + ATP = O-(5'-adenylyl)-L-tyrosyl-[protein] + diphosphate</text>
        <dbReference type="Rhea" id="RHEA:54288"/>
        <dbReference type="Rhea" id="RHEA-COMP:10136"/>
        <dbReference type="Rhea" id="RHEA-COMP:13846"/>
        <dbReference type="ChEBI" id="CHEBI:30616"/>
        <dbReference type="ChEBI" id="CHEBI:33019"/>
        <dbReference type="ChEBI" id="CHEBI:46858"/>
        <dbReference type="ChEBI" id="CHEBI:83624"/>
        <dbReference type="EC" id="2.7.7.108"/>
    </reaction>
</comment>
<sequence>MFPFQISHHFADALPKDPIDENYTRQVGNVAFSRVEPVKFPKARLLHVSNFANDLGFDEAFINSKEFQEIFTGQKIPSEAQPYAMAYAGHQFGHWAGQLGDGRAINLFEANSENKNWTYQLKGAGPTPYSRRGDGFAVLRSSIREHLCSEAMHHLGIATTRSLSLSLTGEKILRDMLYDGNPEFEPGAIVCRVAESFVRFGNFQHFAAQGENESLKKLTDHIILHHYPKIAESPNKYMEFFSAVCDRTLKMIIDWQRVGFVHGVMNTDNMSILGLTIDYGPYGWLEPYELDWTPNTTDRNGRYTFGQQPEIALWNLLQLANALYPLIEDSKPLEARLMQYKTDYFNSYHTMMSDKLGLFNEKNQDQKLIADLESTLQLHECDMTLFFRELSKIDQDSSVQDCWNTLQIAFYNYDQLQETHRDQLENWFQTYLDRLKVESVGYDGDDLTFAKARTQKMNATNPKYVLRNYIAQLVITEAEKENYELLNEVYAMLKNPYDEQPEYEKWYQKRPEWARSKVGCSQLSCSS</sequence>
<keyword evidence="10" id="KW-1185">Reference proteome</keyword>
<feature type="binding site" evidence="8">
    <location>
        <position position="269"/>
    </location>
    <ligand>
        <name>Mg(2+)</name>
        <dbReference type="ChEBI" id="CHEBI:18420"/>
    </ligand>
</feature>
<evidence type="ECO:0000256" key="1">
    <source>
        <dbReference type="ARBA" id="ARBA00009747"/>
    </source>
</evidence>
<dbReference type="EMBL" id="CP019344">
    <property type="protein sequence ID" value="ARN77422.1"/>
    <property type="molecule type" value="Genomic_DNA"/>
</dbReference>
<keyword evidence="2 8" id="KW-0808">Transferase</keyword>
<feature type="binding site" evidence="8">
    <location>
        <position position="199"/>
    </location>
    <ligand>
        <name>ATP</name>
        <dbReference type="ChEBI" id="CHEBI:30616"/>
    </ligand>
</feature>
<feature type="binding site" evidence="8">
    <location>
        <position position="278"/>
    </location>
    <ligand>
        <name>Mg(2+)</name>
        <dbReference type="ChEBI" id="CHEBI:18420"/>
    </ligand>
</feature>
<dbReference type="GO" id="GO:0000287">
    <property type="term" value="F:magnesium ion binding"/>
    <property type="evidence" value="ECO:0007669"/>
    <property type="project" value="UniProtKB-UniRule"/>
</dbReference>
<keyword evidence="5 8" id="KW-0547">Nucleotide-binding</keyword>
<keyword evidence="7 8" id="KW-0460">Magnesium</keyword>
<evidence type="ECO:0000313" key="9">
    <source>
        <dbReference type="EMBL" id="ARN77422.1"/>
    </source>
</evidence>
<evidence type="ECO:0000256" key="6">
    <source>
        <dbReference type="ARBA" id="ARBA00022840"/>
    </source>
</evidence>
<organism evidence="9 10">
    <name type="scientific">Nonlabens spongiae</name>
    <dbReference type="NCBI Taxonomy" id="331648"/>
    <lineage>
        <taxon>Bacteria</taxon>
        <taxon>Pseudomonadati</taxon>
        <taxon>Bacteroidota</taxon>
        <taxon>Flavobacteriia</taxon>
        <taxon>Flavobacteriales</taxon>
        <taxon>Flavobacteriaceae</taxon>
        <taxon>Nonlabens</taxon>
    </lineage>
</organism>
<feature type="binding site" evidence="8">
    <location>
        <position position="122"/>
    </location>
    <ligand>
        <name>ATP</name>
        <dbReference type="ChEBI" id="CHEBI:30616"/>
    </ligand>
</feature>
<protein>
    <recommendedName>
        <fullName evidence="8">Protein nucleotidyltransferase YdiU</fullName>
        <ecNumber evidence="8">2.7.7.-</ecNumber>
    </recommendedName>
    <alternativeName>
        <fullName evidence="8">Protein adenylyltransferase YdiU</fullName>
        <ecNumber evidence="8">2.7.7.108</ecNumber>
    </alternativeName>
    <alternativeName>
        <fullName evidence="8">Protein uridylyltransferase YdiU</fullName>
        <ecNumber evidence="8">2.7.7.-</ecNumber>
    </alternativeName>
</protein>
<dbReference type="Pfam" id="PF02696">
    <property type="entry name" value="SelO"/>
    <property type="match status" value="1"/>
</dbReference>
<dbReference type="AlphaFoldDB" id="A0A1W6MIK4"/>
<keyword evidence="8" id="KW-0464">Manganese</keyword>
<feature type="active site" description="Proton acceptor" evidence="8">
    <location>
        <position position="268"/>
    </location>
</feature>
<comment type="catalytic activity">
    <reaction evidence="8">
        <text>L-seryl-[protein] + UTP = O-(5'-uridylyl)-L-seryl-[protein] + diphosphate</text>
        <dbReference type="Rhea" id="RHEA:64604"/>
        <dbReference type="Rhea" id="RHEA-COMP:9863"/>
        <dbReference type="Rhea" id="RHEA-COMP:16635"/>
        <dbReference type="ChEBI" id="CHEBI:29999"/>
        <dbReference type="ChEBI" id="CHEBI:33019"/>
        <dbReference type="ChEBI" id="CHEBI:46398"/>
        <dbReference type="ChEBI" id="CHEBI:156051"/>
    </reaction>
</comment>
<dbReference type="RefSeq" id="WP_085766226.1">
    <property type="nucleotide sequence ID" value="NZ_CP019344.1"/>
</dbReference>
<feature type="binding site" evidence="8">
    <location>
        <position position="134"/>
    </location>
    <ligand>
        <name>ATP</name>
        <dbReference type="ChEBI" id="CHEBI:30616"/>
    </ligand>
</feature>
<keyword evidence="6 8" id="KW-0067">ATP-binding</keyword>
<dbReference type="NCBIfam" id="NF000658">
    <property type="entry name" value="PRK00029.1"/>
    <property type="match status" value="1"/>
</dbReference>
<comment type="catalytic activity">
    <reaction evidence="8">
        <text>L-seryl-[protein] + ATP = 3-O-(5'-adenylyl)-L-seryl-[protein] + diphosphate</text>
        <dbReference type="Rhea" id="RHEA:58120"/>
        <dbReference type="Rhea" id="RHEA-COMP:9863"/>
        <dbReference type="Rhea" id="RHEA-COMP:15073"/>
        <dbReference type="ChEBI" id="CHEBI:29999"/>
        <dbReference type="ChEBI" id="CHEBI:30616"/>
        <dbReference type="ChEBI" id="CHEBI:33019"/>
        <dbReference type="ChEBI" id="CHEBI:142516"/>
        <dbReference type="EC" id="2.7.7.108"/>
    </reaction>
</comment>
<dbReference type="EC" id="2.7.7.108" evidence="8"/>
<feature type="binding site" evidence="8">
    <location>
        <position position="278"/>
    </location>
    <ligand>
        <name>ATP</name>
        <dbReference type="ChEBI" id="CHEBI:30616"/>
    </ligand>
</feature>
<dbReference type="PANTHER" id="PTHR32057:SF14">
    <property type="entry name" value="PROTEIN ADENYLYLTRANSFERASE SELO, MITOCHONDRIAL"/>
    <property type="match status" value="1"/>
</dbReference>
<dbReference type="InterPro" id="IPR003846">
    <property type="entry name" value="SelO"/>
</dbReference>
<evidence type="ECO:0000256" key="4">
    <source>
        <dbReference type="ARBA" id="ARBA00022723"/>
    </source>
</evidence>
<evidence type="ECO:0000313" key="10">
    <source>
        <dbReference type="Proteomes" id="UP000193431"/>
    </source>
</evidence>
<evidence type="ECO:0000256" key="8">
    <source>
        <dbReference type="HAMAP-Rule" id="MF_00692"/>
    </source>
</evidence>
<feature type="binding site" evidence="8">
    <location>
        <position position="100"/>
    </location>
    <ligand>
        <name>ATP</name>
        <dbReference type="ChEBI" id="CHEBI:30616"/>
    </ligand>
</feature>
<comment type="similarity">
    <text evidence="1 8">Belongs to the SELO family.</text>
</comment>
<evidence type="ECO:0000256" key="7">
    <source>
        <dbReference type="ARBA" id="ARBA00022842"/>
    </source>
</evidence>
<dbReference type="OrthoDB" id="9773505at2"/>
<dbReference type="GO" id="GO:0030145">
    <property type="term" value="F:manganese ion binding"/>
    <property type="evidence" value="ECO:0007669"/>
    <property type="project" value="UniProtKB-UniRule"/>
</dbReference>
<keyword evidence="3 8" id="KW-0548">Nucleotidyltransferase</keyword>
<dbReference type="EC" id="2.7.7.-" evidence="8"/>
<reference evidence="9 10" key="1">
    <citation type="submission" date="2016-11" db="EMBL/GenBank/DDBJ databases">
        <title>Trade-off between light-utilization and light-protection in marine flavobacteria.</title>
        <authorList>
            <person name="Kumagai Y."/>
        </authorList>
    </citation>
    <scope>NUCLEOTIDE SEQUENCE [LARGE SCALE GENOMIC DNA]</scope>
    <source>
        <strain evidence="9 10">JCM 13191</strain>
    </source>
</reference>
<dbReference type="GO" id="GO:0005524">
    <property type="term" value="F:ATP binding"/>
    <property type="evidence" value="ECO:0007669"/>
    <property type="project" value="UniProtKB-UniRule"/>
</dbReference>
<dbReference type="PANTHER" id="PTHR32057">
    <property type="entry name" value="PROTEIN ADENYLYLTRANSFERASE SELO, MITOCHONDRIAL"/>
    <property type="match status" value="1"/>
</dbReference>
<feature type="binding site" evidence="8">
    <location>
        <position position="135"/>
    </location>
    <ligand>
        <name>ATP</name>
        <dbReference type="ChEBI" id="CHEBI:30616"/>
    </ligand>
</feature>
<evidence type="ECO:0000256" key="2">
    <source>
        <dbReference type="ARBA" id="ARBA00022679"/>
    </source>
</evidence>
<name>A0A1W6MIK4_9FLAO</name>
<evidence type="ECO:0000256" key="5">
    <source>
        <dbReference type="ARBA" id="ARBA00022741"/>
    </source>
</evidence>